<dbReference type="GO" id="GO:0006427">
    <property type="term" value="P:histidyl-tRNA aminoacylation"/>
    <property type="evidence" value="ECO:0007669"/>
    <property type="project" value="UniProtKB-UniRule"/>
</dbReference>
<protein>
    <recommendedName>
        <fullName evidence="10">Histidine--tRNA ligase</fullName>
        <ecNumber evidence="10">6.1.1.21</ecNumber>
    </recommendedName>
    <alternativeName>
        <fullName evidence="10">Histidyl-tRNA synthetase</fullName>
        <shortName evidence="10">HisRS</shortName>
    </alternativeName>
</protein>
<evidence type="ECO:0000313" key="13">
    <source>
        <dbReference type="EMBL" id="NER17483.1"/>
    </source>
</evidence>
<evidence type="ECO:0000256" key="6">
    <source>
        <dbReference type="ARBA" id="ARBA00022840"/>
    </source>
</evidence>
<dbReference type="Gene3D" id="3.40.50.800">
    <property type="entry name" value="Anticodon-binding domain"/>
    <property type="match status" value="1"/>
</dbReference>
<dbReference type="InterPro" id="IPR006195">
    <property type="entry name" value="aa-tRNA-synth_II"/>
</dbReference>
<evidence type="ECO:0000256" key="5">
    <source>
        <dbReference type="ARBA" id="ARBA00022741"/>
    </source>
</evidence>
<feature type="binding site" evidence="11">
    <location>
        <begin position="300"/>
        <end position="301"/>
    </location>
    <ligand>
        <name>L-histidine</name>
        <dbReference type="ChEBI" id="CHEBI:57595"/>
    </ligand>
</feature>
<dbReference type="PROSITE" id="PS50862">
    <property type="entry name" value="AA_TRNA_LIGASE_II"/>
    <property type="match status" value="1"/>
</dbReference>
<feature type="binding site" evidence="11">
    <location>
        <position position="132"/>
    </location>
    <ligand>
        <name>L-histidine</name>
        <dbReference type="ChEBI" id="CHEBI:57595"/>
    </ligand>
</feature>
<dbReference type="GO" id="GO:0004821">
    <property type="term" value="F:histidine-tRNA ligase activity"/>
    <property type="evidence" value="ECO:0007669"/>
    <property type="project" value="UniProtKB-UniRule"/>
</dbReference>
<reference evidence="13 14" key="1">
    <citation type="submission" date="2020-01" db="EMBL/GenBank/DDBJ databases">
        <title>Spongiivirga citrea KCTC 32990T.</title>
        <authorList>
            <person name="Wang G."/>
        </authorList>
    </citation>
    <scope>NUCLEOTIDE SEQUENCE [LARGE SCALE GENOMIC DNA]</scope>
    <source>
        <strain evidence="13 14">KCTC 32990</strain>
    </source>
</reference>
<evidence type="ECO:0000256" key="4">
    <source>
        <dbReference type="ARBA" id="ARBA00022598"/>
    </source>
</evidence>
<evidence type="ECO:0000256" key="2">
    <source>
        <dbReference type="ARBA" id="ARBA00011738"/>
    </source>
</evidence>
<dbReference type="AlphaFoldDB" id="A0A6M0CKG7"/>
<comment type="catalytic activity">
    <reaction evidence="9 10">
        <text>tRNA(His) + L-histidine + ATP = L-histidyl-tRNA(His) + AMP + diphosphate + H(+)</text>
        <dbReference type="Rhea" id="RHEA:17313"/>
        <dbReference type="Rhea" id="RHEA-COMP:9665"/>
        <dbReference type="Rhea" id="RHEA-COMP:9689"/>
        <dbReference type="ChEBI" id="CHEBI:15378"/>
        <dbReference type="ChEBI" id="CHEBI:30616"/>
        <dbReference type="ChEBI" id="CHEBI:33019"/>
        <dbReference type="ChEBI" id="CHEBI:57595"/>
        <dbReference type="ChEBI" id="CHEBI:78442"/>
        <dbReference type="ChEBI" id="CHEBI:78527"/>
        <dbReference type="ChEBI" id="CHEBI:456215"/>
        <dbReference type="EC" id="6.1.1.21"/>
    </reaction>
</comment>
<feature type="binding site" evidence="11">
    <location>
        <begin position="102"/>
        <end position="104"/>
    </location>
    <ligand>
        <name>L-histidine</name>
        <dbReference type="ChEBI" id="CHEBI:57595"/>
    </ligand>
</feature>
<accession>A0A6M0CKG7</accession>
<dbReference type="InterPro" id="IPR036621">
    <property type="entry name" value="Anticodon-bd_dom_sf"/>
</dbReference>
<organism evidence="13 14">
    <name type="scientific">Spongiivirga citrea</name>
    <dbReference type="NCBI Taxonomy" id="1481457"/>
    <lineage>
        <taxon>Bacteria</taxon>
        <taxon>Pseudomonadati</taxon>
        <taxon>Bacteroidota</taxon>
        <taxon>Flavobacteriia</taxon>
        <taxon>Flavobacteriales</taxon>
        <taxon>Flavobacteriaceae</taxon>
        <taxon>Spongiivirga</taxon>
    </lineage>
</organism>
<dbReference type="Gene3D" id="3.30.930.10">
    <property type="entry name" value="Bira Bifunctional Protein, Domain 2"/>
    <property type="match status" value="1"/>
</dbReference>
<dbReference type="EC" id="6.1.1.21" evidence="10"/>
<dbReference type="InterPro" id="IPR004516">
    <property type="entry name" value="HisRS/HisZ"/>
</dbReference>
<sequence length="457" mass="50930">MAQKPSVPKGTRDFSPEEVAKRNYIIQTIKHQFGLFGFQPIETPSFENSSTLMGKYGEEGDRLIFKILNSGDFLKKVDEKVLQHKDSQGITSQISEKALRYDLTVPFARYVVQHQNEIDFPFKRYQIQPVWRADRPQKGRFREFYQCDADVVGSASLWQEIDFVQLYDAVFSDLKLNGVIIKMNNRKILSGFAEVMGAKDKLIDFTVALDKLDKIGEEKVKTEMLSKGISEASISKMQPLFELTGTNQEKLEKLGGLLSGSEEGTQGVKELQFIFNAIESIGLKSSKLDIDVTLARGLNYYTGAIFEVAAPEGVAMGSIGGGGRYDDLTGIFGLKGISGVGISFGLDRIYLVLEELGLFPESVNKGIKALFINFGEKEALYATKAIKQLRENGISAALYPDASKMKKQLNYANKSEVSFTVLVGEQEMNNNKYTLKNMISGEQESVDYSTMESILKS</sequence>
<keyword evidence="6 10" id="KW-0067">ATP-binding</keyword>
<evidence type="ECO:0000259" key="12">
    <source>
        <dbReference type="PROSITE" id="PS50862"/>
    </source>
</evidence>
<feature type="binding site" evidence="11">
    <location>
        <position position="146"/>
    </location>
    <ligand>
        <name>L-histidine</name>
        <dbReference type="ChEBI" id="CHEBI:57595"/>
    </ligand>
</feature>
<keyword evidence="3 10" id="KW-0963">Cytoplasm</keyword>
<keyword evidence="4 10" id="KW-0436">Ligase</keyword>
<dbReference type="FunFam" id="3.30.930.10:FF:000093">
    <property type="entry name" value="Histidine--tRNA ligase"/>
    <property type="match status" value="1"/>
</dbReference>
<dbReference type="HAMAP" id="MF_00127">
    <property type="entry name" value="His_tRNA_synth"/>
    <property type="match status" value="1"/>
</dbReference>
<dbReference type="SUPFAM" id="SSF52954">
    <property type="entry name" value="Class II aaRS ABD-related"/>
    <property type="match status" value="1"/>
</dbReference>
<evidence type="ECO:0000256" key="1">
    <source>
        <dbReference type="ARBA" id="ARBA00008226"/>
    </source>
</evidence>
<dbReference type="PANTHER" id="PTHR11476">
    <property type="entry name" value="HISTIDYL-TRNA SYNTHETASE"/>
    <property type="match status" value="1"/>
</dbReference>
<evidence type="ECO:0000256" key="10">
    <source>
        <dbReference type="HAMAP-Rule" id="MF_00127"/>
    </source>
</evidence>
<comment type="subunit">
    <text evidence="2 10">Homodimer.</text>
</comment>
<name>A0A6M0CKG7_9FLAO</name>
<proteinExistence type="inferred from homology"/>
<dbReference type="CDD" id="cd00773">
    <property type="entry name" value="HisRS-like_core"/>
    <property type="match status" value="1"/>
</dbReference>
<keyword evidence="7 10" id="KW-0648">Protein biosynthesis</keyword>
<comment type="caution">
    <text evidence="13">The sequence shown here is derived from an EMBL/GenBank/DDBJ whole genome shotgun (WGS) entry which is preliminary data.</text>
</comment>
<evidence type="ECO:0000256" key="9">
    <source>
        <dbReference type="ARBA" id="ARBA00047639"/>
    </source>
</evidence>
<evidence type="ECO:0000256" key="11">
    <source>
        <dbReference type="PIRSR" id="PIRSR001549-1"/>
    </source>
</evidence>
<feature type="binding site" evidence="11">
    <location>
        <position position="296"/>
    </location>
    <ligand>
        <name>L-histidine</name>
        <dbReference type="ChEBI" id="CHEBI:57595"/>
    </ligand>
</feature>
<dbReference type="InterPro" id="IPR033656">
    <property type="entry name" value="HisRS_anticodon"/>
</dbReference>
<dbReference type="EMBL" id="JAABOQ010000004">
    <property type="protein sequence ID" value="NER17483.1"/>
    <property type="molecule type" value="Genomic_DNA"/>
</dbReference>
<dbReference type="InterPro" id="IPR045864">
    <property type="entry name" value="aa-tRNA-synth_II/BPL/LPL"/>
</dbReference>
<evidence type="ECO:0000256" key="3">
    <source>
        <dbReference type="ARBA" id="ARBA00022490"/>
    </source>
</evidence>
<comment type="similarity">
    <text evidence="1 10">Belongs to the class-II aminoacyl-tRNA synthetase family.</text>
</comment>
<dbReference type="InterPro" id="IPR015807">
    <property type="entry name" value="His-tRNA-ligase"/>
</dbReference>
<dbReference type="Proteomes" id="UP000474296">
    <property type="component" value="Unassembled WGS sequence"/>
</dbReference>
<dbReference type="GO" id="GO:0005737">
    <property type="term" value="C:cytoplasm"/>
    <property type="evidence" value="ECO:0007669"/>
    <property type="project" value="UniProtKB-SubCell"/>
</dbReference>
<dbReference type="PANTHER" id="PTHR11476:SF7">
    <property type="entry name" value="HISTIDINE--TRNA LIGASE"/>
    <property type="match status" value="1"/>
</dbReference>
<comment type="subcellular location">
    <subcellularLocation>
        <location evidence="10">Cytoplasm</location>
    </subcellularLocation>
</comment>
<keyword evidence="5 10" id="KW-0547">Nucleotide-binding</keyword>
<evidence type="ECO:0000256" key="8">
    <source>
        <dbReference type="ARBA" id="ARBA00023146"/>
    </source>
</evidence>
<dbReference type="Pfam" id="PF13393">
    <property type="entry name" value="tRNA-synt_His"/>
    <property type="match status" value="1"/>
</dbReference>
<dbReference type="GO" id="GO:0005524">
    <property type="term" value="F:ATP binding"/>
    <property type="evidence" value="ECO:0007669"/>
    <property type="project" value="UniProtKB-UniRule"/>
</dbReference>
<keyword evidence="8 10" id="KW-0030">Aminoacyl-tRNA synthetase</keyword>
<feature type="binding site" evidence="11">
    <location>
        <position position="150"/>
    </location>
    <ligand>
        <name>L-histidine</name>
        <dbReference type="ChEBI" id="CHEBI:57595"/>
    </ligand>
</feature>
<gene>
    <name evidence="10" type="primary">hisS</name>
    <name evidence="13" type="ORF">GWK10_09695</name>
</gene>
<dbReference type="Pfam" id="PF03129">
    <property type="entry name" value="HGTP_anticodon"/>
    <property type="match status" value="1"/>
</dbReference>
<dbReference type="NCBIfam" id="TIGR00442">
    <property type="entry name" value="hisS"/>
    <property type="match status" value="1"/>
</dbReference>
<dbReference type="RefSeq" id="WP_164032049.1">
    <property type="nucleotide sequence ID" value="NZ_JAABOQ010000004.1"/>
</dbReference>
<evidence type="ECO:0000313" key="14">
    <source>
        <dbReference type="Proteomes" id="UP000474296"/>
    </source>
</evidence>
<dbReference type="InterPro" id="IPR041715">
    <property type="entry name" value="HisRS-like_core"/>
</dbReference>
<feature type="domain" description="Aminoacyl-transfer RNA synthetases class-II family profile" evidence="12">
    <location>
        <begin position="1"/>
        <end position="400"/>
    </location>
</feature>
<evidence type="ECO:0000256" key="7">
    <source>
        <dbReference type="ARBA" id="ARBA00022917"/>
    </source>
</evidence>
<dbReference type="InterPro" id="IPR004154">
    <property type="entry name" value="Anticodon-bd"/>
</dbReference>
<keyword evidence="14" id="KW-1185">Reference proteome</keyword>
<dbReference type="CDD" id="cd00859">
    <property type="entry name" value="HisRS_anticodon"/>
    <property type="match status" value="1"/>
</dbReference>
<dbReference type="PIRSF" id="PIRSF001549">
    <property type="entry name" value="His-tRNA_synth"/>
    <property type="match status" value="1"/>
</dbReference>
<dbReference type="SUPFAM" id="SSF55681">
    <property type="entry name" value="Class II aaRS and biotin synthetases"/>
    <property type="match status" value="1"/>
</dbReference>